<dbReference type="Proteomes" id="UP000608955">
    <property type="component" value="Unassembled WGS sequence"/>
</dbReference>
<comment type="caution">
    <text evidence="3">The sequence shown here is derived from an EMBL/GenBank/DDBJ whole genome shotgun (WGS) entry which is preliminary data.</text>
</comment>
<name>A0A918Y721_9ACTN</name>
<dbReference type="RefSeq" id="WP_190180071.1">
    <property type="nucleotide sequence ID" value="NZ_BMVF01000014.1"/>
</dbReference>
<dbReference type="AlphaFoldDB" id="A0A918Y721"/>
<evidence type="ECO:0000313" key="3">
    <source>
        <dbReference type="EMBL" id="GHD93392.1"/>
    </source>
</evidence>
<gene>
    <name evidence="3" type="ORF">GCM10010508_49880</name>
</gene>
<dbReference type="Pfam" id="PF03413">
    <property type="entry name" value="PepSY"/>
    <property type="match status" value="1"/>
</dbReference>
<keyword evidence="4" id="KW-1185">Reference proteome</keyword>
<feature type="domain" description="PepSY" evidence="2">
    <location>
        <begin position="134"/>
        <end position="189"/>
    </location>
</feature>
<dbReference type="EMBL" id="BMVF01000014">
    <property type="protein sequence ID" value="GHD93392.1"/>
    <property type="molecule type" value="Genomic_DNA"/>
</dbReference>
<protein>
    <recommendedName>
        <fullName evidence="2">PepSY domain-containing protein</fullName>
    </recommendedName>
</protein>
<reference evidence="3" key="1">
    <citation type="journal article" date="2014" name="Int. J. Syst. Evol. Microbiol.">
        <title>Complete genome sequence of Corynebacterium casei LMG S-19264T (=DSM 44701T), isolated from a smear-ripened cheese.</title>
        <authorList>
            <consortium name="US DOE Joint Genome Institute (JGI-PGF)"/>
            <person name="Walter F."/>
            <person name="Albersmeier A."/>
            <person name="Kalinowski J."/>
            <person name="Ruckert C."/>
        </authorList>
    </citation>
    <scope>NUCLEOTIDE SEQUENCE</scope>
    <source>
        <strain evidence="3">JCM 4654</strain>
    </source>
</reference>
<proteinExistence type="predicted"/>
<evidence type="ECO:0000313" key="4">
    <source>
        <dbReference type="Proteomes" id="UP000608955"/>
    </source>
</evidence>
<dbReference type="PROSITE" id="PS51257">
    <property type="entry name" value="PROKAR_LIPOPROTEIN"/>
    <property type="match status" value="1"/>
</dbReference>
<dbReference type="Gene3D" id="3.10.450.40">
    <property type="match status" value="1"/>
</dbReference>
<sequence length="227" mass="23064">MARSLPRGVRPYRRWAPAVPVLAVVGALLTACSGPPPARAPEVLPRVEAPYDRAVRKALDEVPGSRLVSVGLTGVSAPRPVWKTDVATADGTVHEVRLDAVRAQLINTSVPAGQSAAGKARTAALVGSAPLLPEEAVKKVKAPDFGKVNDVRLEKGPDGRTVWSVTVTTIERGHTRTYEIDAAGGKVVESSTAAPSASAASAASGPSGVPGVPGTSGVPGAAVRVAV</sequence>
<evidence type="ECO:0000256" key="1">
    <source>
        <dbReference type="SAM" id="MobiDB-lite"/>
    </source>
</evidence>
<evidence type="ECO:0000259" key="2">
    <source>
        <dbReference type="Pfam" id="PF03413"/>
    </source>
</evidence>
<dbReference type="InterPro" id="IPR025711">
    <property type="entry name" value="PepSY"/>
</dbReference>
<accession>A0A918Y721</accession>
<organism evidence="3 4">
    <name type="scientific">Streptomyces naganishii JCM 4654</name>
    <dbReference type="NCBI Taxonomy" id="1306179"/>
    <lineage>
        <taxon>Bacteria</taxon>
        <taxon>Bacillati</taxon>
        <taxon>Actinomycetota</taxon>
        <taxon>Actinomycetes</taxon>
        <taxon>Kitasatosporales</taxon>
        <taxon>Streptomycetaceae</taxon>
        <taxon>Streptomyces</taxon>
    </lineage>
</organism>
<feature type="region of interest" description="Disordered" evidence="1">
    <location>
        <begin position="198"/>
        <end position="220"/>
    </location>
</feature>
<reference evidence="3" key="2">
    <citation type="submission" date="2020-09" db="EMBL/GenBank/DDBJ databases">
        <authorList>
            <person name="Sun Q."/>
            <person name="Ohkuma M."/>
        </authorList>
    </citation>
    <scope>NUCLEOTIDE SEQUENCE</scope>
    <source>
        <strain evidence="3">JCM 4654</strain>
    </source>
</reference>